<dbReference type="GO" id="GO:0015031">
    <property type="term" value="P:protein transport"/>
    <property type="evidence" value="ECO:0007669"/>
    <property type="project" value="UniProtKB-KW"/>
</dbReference>
<name>A0AA37T7Q7_9GAMM</name>
<dbReference type="GO" id="GO:0031992">
    <property type="term" value="F:energy transducer activity"/>
    <property type="evidence" value="ECO:0007669"/>
    <property type="project" value="TreeGrafter"/>
</dbReference>
<evidence type="ECO:0000313" key="13">
    <source>
        <dbReference type="EMBL" id="GLS25436.1"/>
    </source>
</evidence>
<keyword evidence="7" id="KW-0653">Protein transport</keyword>
<evidence type="ECO:0000256" key="10">
    <source>
        <dbReference type="SAM" id="MobiDB-lite"/>
    </source>
</evidence>
<evidence type="ECO:0000256" key="7">
    <source>
        <dbReference type="ARBA" id="ARBA00022927"/>
    </source>
</evidence>
<dbReference type="PANTHER" id="PTHR33446:SF2">
    <property type="entry name" value="PROTEIN TONB"/>
    <property type="match status" value="1"/>
</dbReference>
<dbReference type="NCBIfam" id="TIGR01352">
    <property type="entry name" value="tonB_Cterm"/>
    <property type="match status" value="1"/>
</dbReference>
<feature type="compositionally biased region" description="Basic and acidic residues" evidence="10">
    <location>
        <begin position="74"/>
        <end position="133"/>
    </location>
</feature>
<gene>
    <name evidence="13" type="ORF">GCM10007877_11500</name>
</gene>
<dbReference type="Proteomes" id="UP001156870">
    <property type="component" value="Unassembled WGS sequence"/>
</dbReference>
<dbReference type="EMBL" id="BSPD01000030">
    <property type="protein sequence ID" value="GLS25436.1"/>
    <property type="molecule type" value="Genomic_DNA"/>
</dbReference>
<organism evidence="13 14">
    <name type="scientific">Marinibactrum halimedae</name>
    <dbReference type="NCBI Taxonomy" id="1444977"/>
    <lineage>
        <taxon>Bacteria</taxon>
        <taxon>Pseudomonadati</taxon>
        <taxon>Pseudomonadota</taxon>
        <taxon>Gammaproteobacteria</taxon>
        <taxon>Cellvibrionales</taxon>
        <taxon>Cellvibrionaceae</taxon>
        <taxon>Marinibactrum</taxon>
    </lineage>
</organism>
<dbReference type="Gene3D" id="3.30.1150.10">
    <property type="match status" value="1"/>
</dbReference>
<comment type="subcellular location">
    <subcellularLocation>
        <location evidence="1">Cell inner membrane</location>
        <topology evidence="1">Single-pass membrane protein</topology>
        <orientation evidence="1">Periplasmic side</orientation>
    </subcellularLocation>
</comment>
<evidence type="ECO:0000256" key="8">
    <source>
        <dbReference type="ARBA" id="ARBA00022989"/>
    </source>
</evidence>
<evidence type="ECO:0000256" key="3">
    <source>
        <dbReference type="ARBA" id="ARBA00022448"/>
    </source>
</evidence>
<evidence type="ECO:0000313" key="14">
    <source>
        <dbReference type="Proteomes" id="UP001156870"/>
    </source>
</evidence>
<dbReference type="PROSITE" id="PS52015">
    <property type="entry name" value="TONB_CTD"/>
    <property type="match status" value="1"/>
</dbReference>
<dbReference type="InterPro" id="IPR006260">
    <property type="entry name" value="TonB/TolA_C"/>
</dbReference>
<dbReference type="RefSeq" id="WP_232592060.1">
    <property type="nucleotide sequence ID" value="NZ_BSPD01000030.1"/>
</dbReference>
<keyword evidence="3" id="KW-0813">Transport</keyword>
<keyword evidence="4" id="KW-1003">Cell membrane</keyword>
<dbReference type="InterPro" id="IPR051045">
    <property type="entry name" value="TonB-dependent_transducer"/>
</dbReference>
<dbReference type="GO" id="GO:0019534">
    <property type="term" value="F:toxin transmembrane transporter activity"/>
    <property type="evidence" value="ECO:0007669"/>
    <property type="project" value="InterPro"/>
</dbReference>
<keyword evidence="9 11" id="KW-0472">Membrane</keyword>
<dbReference type="AlphaFoldDB" id="A0AA37T7Q7"/>
<comment type="caution">
    <text evidence="13">The sequence shown here is derived from an EMBL/GenBank/DDBJ whole genome shotgun (WGS) entry which is preliminary data.</text>
</comment>
<feature type="domain" description="TonB C-terminal" evidence="12">
    <location>
        <begin position="176"/>
        <end position="273"/>
    </location>
</feature>
<evidence type="ECO:0000256" key="1">
    <source>
        <dbReference type="ARBA" id="ARBA00004383"/>
    </source>
</evidence>
<dbReference type="GO" id="GO:0098797">
    <property type="term" value="C:plasma membrane protein complex"/>
    <property type="evidence" value="ECO:0007669"/>
    <property type="project" value="TreeGrafter"/>
</dbReference>
<accession>A0AA37T7Q7</accession>
<dbReference type="Pfam" id="PF13103">
    <property type="entry name" value="TonB_2"/>
    <property type="match status" value="1"/>
</dbReference>
<feature type="transmembrane region" description="Helical" evidence="11">
    <location>
        <begin position="16"/>
        <end position="39"/>
    </location>
</feature>
<dbReference type="SUPFAM" id="SSF74653">
    <property type="entry name" value="TolA/TonB C-terminal domain"/>
    <property type="match status" value="1"/>
</dbReference>
<evidence type="ECO:0000256" key="9">
    <source>
        <dbReference type="ARBA" id="ARBA00023136"/>
    </source>
</evidence>
<keyword evidence="8 11" id="KW-1133">Transmembrane helix</keyword>
<comment type="similarity">
    <text evidence="2">Belongs to the TonB family.</text>
</comment>
<dbReference type="InterPro" id="IPR037682">
    <property type="entry name" value="TonB_C"/>
</dbReference>
<keyword evidence="5" id="KW-0997">Cell inner membrane</keyword>
<dbReference type="InterPro" id="IPR014161">
    <property type="entry name" value="Tol-Pal_TolA"/>
</dbReference>
<dbReference type="GO" id="GO:0043213">
    <property type="term" value="P:bacteriocin transport"/>
    <property type="evidence" value="ECO:0007669"/>
    <property type="project" value="InterPro"/>
</dbReference>
<feature type="region of interest" description="Disordered" evidence="10">
    <location>
        <begin position="62"/>
        <end position="133"/>
    </location>
</feature>
<evidence type="ECO:0000256" key="11">
    <source>
        <dbReference type="SAM" id="Phobius"/>
    </source>
</evidence>
<proteinExistence type="inferred from homology"/>
<evidence type="ECO:0000256" key="5">
    <source>
        <dbReference type="ARBA" id="ARBA00022519"/>
    </source>
</evidence>
<keyword evidence="6 11" id="KW-0812">Transmembrane</keyword>
<keyword evidence="14" id="KW-1185">Reference proteome</keyword>
<protein>
    <recommendedName>
        <fullName evidence="12">TonB C-terminal domain-containing protein</fullName>
    </recommendedName>
</protein>
<sequence length="273" mass="31547">MSDPNRFRHHQSGRSLVFPIFISLVLHGAILLVVTWGWGLQQDVTKHTKPKVVQAKLVQLEQKSPKQVAKPKPKVIDLTRKKAEEKKRQEAQRKREREKQRALAKKKEAERKALEKKKAEEKAAREKAEQERLRKEMARELENLEQQERDRQLQQELADAQAAEEAMLAEQQAEATAQSYVALIASRVEQYWSRPPSARLGMTCELLIQLVPTGRVINVTIVKGSGDAAFDRSAKQAVLKAEQFNELQDVKPEVFERYFRQLRLVFKPEDLRL</sequence>
<evidence type="ECO:0000256" key="4">
    <source>
        <dbReference type="ARBA" id="ARBA00022475"/>
    </source>
</evidence>
<dbReference type="NCBIfam" id="TIGR02794">
    <property type="entry name" value="tolA_full"/>
    <property type="match status" value="1"/>
</dbReference>
<evidence type="ECO:0000256" key="6">
    <source>
        <dbReference type="ARBA" id="ARBA00022692"/>
    </source>
</evidence>
<evidence type="ECO:0000259" key="12">
    <source>
        <dbReference type="PROSITE" id="PS52015"/>
    </source>
</evidence>
<dbReference type="PANTHER" id="PTHR33446">
    <property type="entry name" value="PROTEIN TONB-RELATED"/>
    <property type="match status" value="1"/>
</dbReference>
<reference evidence="13 14" key="1">
    <citation type="journal article" date="2014" name="Int. J. Syst. Evol. Microbiol.">
        <title>Complete genome sequence of Corynebacterium casei LMG S-19264T (=DSM 44701T), isolated from a smear-ripened cheese.</title>
        <authorList>
            <consortium name="US DOE Joint Genome Institute (JGI-PGF)"/>
            <person name="Walter F."/>
            <person name="Albersmeier A."/>
            <person name="Kalinowski J."/>
            <person name="Ruckert C."/>
        </authorList>
    </citation>
    <scope>NUCLEOTIDE SEQUENCE [LARGE SCALE GENOMIC DNA]</scope>
    <source>
        <strain evidence="13 14">NBRC 110095</strain>
    </source>
</reference>
<evidence type="ECO:0000256" key="2">
    <source>
        <dbReference type="ARBA" id="ARBA00006555"/>
    </source>
</evidence>